<comment type="caution">
    <text evidence="2">The sequence shown here is derived from an EMBL/GenBank/DDBJ whole genome shotgun (WGS) entry which is preliminary data.</text>
</comment>
<dbReference type="EMBL" id="BAAAHD010000092">
    <property type="protein sequence ID" value="GAA0598347.1"/>
    <property type="molecule type" value="Genomic_DNA"/>
</dbReference>
<proteinExistence type="predicted"/>
<name>A0ABN1FUX5_9ACTN</name>
<evidence type="ECO:0000256" key="1">
    <source>
        <dbReference type="SAM" id="MobiDB-lite"/>
    </source>
</evidence>
<gene>
    <name evidence="2" type="ORF">GCM10009546_70470</name>
</gene>
<organism evidence="2 3">
    <name type="scientific">Actinomadura livida</name>
    <dbReference type="NCBI Taxonomy" id="79909"/>
    <lineage>
        <taxon>Bacteria</taxon>
        <taxon>Bacillati</taxon>
        <taxon>Actinomycetota</taxon>
        <taxon>Actinomycetes</taxon>
        <taxon>Streptosporangiales</taxon>
        <taxon>Thermomonosporaceae</taxon>
        <taxon>Actinomadura</taxon>
    </lineage>
</organism>
<evidence type="ECO:0000313" key="2">
    <source>
        <dbReference type="EMBL" id="GAA0598347.1"/>
    </source>
</evidence>
<evidence type="ECO:0000313" key="3">
    <source>
        <dbReference type="Proteomes" id="UP001501427"/>
    </source>
</evidence>
<reference evidence="2 3" key="1">
    <citation type="journal article" date="2019" name="Int. J. Syst. Evol. Microbiol.">
        <title>The Global Catalogue of Microorganisms (GCM) 10K type strain sequencing project: providing services to taxonomists for standard genome sequencing and annotation.</title>
        <authorList>
            <consortium name="The Broad Institute Genomics Platform"/>
            <consortium name="The Broad Institute Genome Sequencing Center for Infectious Disease"/>
            <person name="Wu L."/>
            <person name="Ma J."/>
        </authorList>
    </citation>
    <scope>NUCLEOTIDE SEQUENCE [LARGE SCALE GENOMIC DNA]</scope>
    <source>
        <strain evidence="2 3">JCM 10667</strain>
    </source>
</reference>
<feature type="compositionally biased region" description="Basic and acidic residues" evidence="1">
    <location>
        <begin position="25"/>
        <end position="41"/>
    </location>
</feature>
<feature type="region of interest" description="Disordered" evidence="1">
    <location>
        <begin position="1"/>
        <end position="63"/>
    </location>
</feature>
<protein>
    <submittedName>
        <fullName evidence="2">Uncharacterized protein</fullName>
    </submittedName>
</protein>
<sequence length="100" mass="10540">MPIRRTNAQVRAWGAEWGPARGRSARRDGGGRARASGREGTRASPAGARAAVGESGVPVRDQNPITVEHNGSAFNTNIAEGVPTTYCRLGGRKGRRTGSR</sequence>
<dbReference type="Proteomes" id="UP001501427">
    <property type="component" value="Unassembled WGS sequence"/>
</dbReference>
<keyword evidence="3" id="KW-1185">Reference proteome</keyword>
<accession>A0ABN1FUX5</accession>